<dbReference type="GO" id="GO:0009244">
    <property type="term" value="P:lipopolysaccharide core region biosynthetic process"/>
    <property type="evidence" value="ECO:0007669"/>
    <property type="project" value="TreeGrafter"/>
</dbReference>
<dbReference type="GO" id="GO:0008713">
    <property type="term" value="F:ADP-heptose-lipopolysaccharide heptosyltransferase activity"/>
    <property type="evidence" value="ECO:0007669"/>
    <property type="project" value="TreeGrafter"/>
</dbReference>
<keyword evidence="2" id="KW-0808">Transferase</keyword>
<dbReference type="RefSeq" id="WP_127802517.1">
    <property type="nucleotide sequence ID" value="NZ_SACY01000001.1"/>
</dbReference>
<dbReference type="Proteomes" id="UP000282832">
    <property type="component" value="Unassembled WGS sequence"/>
</dbReference>
<dbReference type="CDD" id="cd03789">
    <property type="entry name" value="GT9_LPS_heptosyltransferase"/>
    <property type="match status" value="1"/>
</dbReference>
<dbReference type="GO" id="GO:0005829">
    <property type="term" value="C:cytosol"/>
    <property type="evidence" value="ECO:0007669"/>
    <property type="project" value="TreeGrafter"/>
</dbReference>
<dbReference type="Pfam" id="PF01075">
    <property type="entry name" value="Glyco_transf_9"/>
    <property type="match status" value="1"/>
</dbReference>
<dbReference type="Gene3D" id="3.40.50.2000">
    <property type="entry name" value="Glycogen Phosphorylase B"/>
    <property type="match status" value="2"/>
</dbReference>
<evidence type="ECO:0000313" key="4">
    <source>
        <dbReference type="Proteomes" id="UP000282832"/>
    </source>
</evidence>
<gene>
    <name evidence="3" type="ORF">EOJ36_02915</name>
</gene>
<keyword evidence="4" id="KW-1185">Reference proteome</keyword>
<name>A0A437PXH9_9BACT</name>
<evidence type="ECO:0008006" key="5">
    <source>
        <dbReference type="Google" id="ProtNLM"/>
    </source>
</evidence>
<evidence type="ECO:0000313" key="3">
    <source>
        <dbReference type="EMBL" id="RVU26965.1"/>
    </source>
</evidence>
<dbReference type="SUPFAM" id="SSF53756">
    <property type="entry name" value="UDP-Glycosyltransferase/glycogen phosphorylase"/>
    <property type="match status" value="1"/>
</dbReference>
<keyword evidence="1" id="KW-0328">Glycosyltransferase</keyword>
<evidence type="ECO:0000256" key="1">
    <source>
        <dbReference type="ARBA" id="ARBA00022676"/>
    </source>
</evidence>
<evidence type="ECO:0000256" key="2">
    <source>
        <dbReference type="ARBA" id="ARBA00022679"/>
    </source>
</evidence>
<dbReference type="PANTHER" id="PTHR30160:SF1">
    <property type="entry name" value="LIPOPOLYSACCHARIDE 1,2-N-ACETYLGLUCOSAMINETRANSFERASE-RELATED"/>
    <property type="match status" value="1"/>
</dbReference>
<dbReference type="InterPro" id="IPR051199">
    <property type="entry name" value="LPS_LOS_Heptosyltrfase"/>
</dbReference>
<sequence>MKKILCISLENLGDVLVSLPALSAIKSSIPNLEVHFLTKSSHQQLESIVSQVDQWHYFKDNFFATVSSLWKEKFDEIIDFSNSFQSKAICFCLFQRRKAINPFDFPIQINDQLIKCEEESINEFSLPSKYSVFALGARRVVRVISYPKMIELVDRWEGILVLIGDEWDKNFGDRLEILFPEKVINLCKKTTLEQSATIINKAEKVITHNSAMLHLSVLLGKQPVVLYTNTAPTDGFLLKGAQIKPIELLGLTCKPCQKIETDVCPLFHFDCGMKLDLDPIFE</sequence>
<comment type="caution">
    <text evidence="3">The sequence shown here is derived from an EMBL/GenBank/DDBJ whole genome shotgun (WGS) entry which is preliminary data.</text>
</comment>
<dbReference type="AlphaFoldDB" id="A0A437PXH9"/>
<dbReference type="OrthoDB" id="9768048at2"/>
<protein>
    <recommendedName>
        <fullName evidence="5">Glycosyltransferase family 9 protein</fullName>
    </recommendedName>
</protein>
<dbReference type="InterPro" id="IPR002201">
    <property type="entry name" value="Glyco_trans_9"/>
</dbReference>
<organism evidence="3 4">
    <name type="scientific">Sandaracinomonas limnophila</name>
    <dbReference type="NCBI Taxonomy" id="1862386"/>
    <lineage>
        <taxon>Bacteria</taxon>
        <taxon>Pseudomonadati</taxon>
        <taxon>Bacteroidota</taxon>
        <taxon>Cytophagia</taxon>
        <taxon>Cytophagales</taxon>
        <taxon>Flectobacillaceae</taxon>
        <taxon>Sandaracinomonas</taxon>
    </lineage>
</organism>
<reference evidence="3 4" key="1">
    <citation type="submission" date="2019-01" db="EMBL/GenBank/DDBJ databases">
        <authorList>
            <person name="Chen W.-M."/>
        </authorList>
    </citation>
    <scope>NUCLEOTIDE SEQUENCE [LARGE SCALE GENOMIC DNA]</scope>
    <source>
        <strain evidence="3 4">FSY-15</strain>
    </source>
</reference>
<dbReference type="PANTHER" id="PTHR30160">
    <property type="entry name" value="TETRAACYLDISACCHARIDE 4'-KINASE-RELATED"/>
    <property type="match status" value="1"/>
</dbReference>
<accession>A0A437PXH9</accession>
<dbReference type="EMBL" id="SACY01000001">
    <property type="protein sequence ID" value="RVU26965.1"/>
    <property type="molecule type" value="Genomic_DNA"/>
</dbReference>
<proteinExistence type="predicted"/>